<sequence>MAASVKKAQSPLCCQLCDSPNAIKWKCKECALLICDKCKDVHRRIKTSEEHTIISIQDIKKEGTDSIPGKIISSVVQTYTTNIRMVTKIILTKDECIYILYNPSTKDGHIAEAKLLRASIKILKKLDIPCMDITKKGNDLVFSEHDSCAIKLLSEDGSIKHFLDVSPMIPLAKHFNQHGEFIVGLREQGPVFPSTQLSTRKLAIFGTDNKLKFIVEFDKTGKKLFSYIWRITTDSKDNMYAIDFIVPGEDGRIVALSRIGELNFIYAGHADINSAFNPFSPTDIIVTQSNSILVTDKNSNALHLLNLNGETIAFQNTKNHGIELPFSLCFDSEGFLLIGCNVYKKDTDNAKMHAVKISM</sequence>
<comment type="caution">
    <text evidence="3">The sequence shown here is derived from an EMBL/GenBank/DDBJ whole genome shotgun (WGS) entry which is preliminary data.</text>
</comment>
<evidence type="ECO:0000259" key="2">
    <source>
        <dbReference type="PROSITE" id="PS50119"/>
    </source>
</evidence>
<feature type="domain" description="B box-type" evidence="2">
    <location>
        <begin position="9"/>
        <end position="56"/>
    </location>
</feature>
<dbReference type="InterPro" id="IPR000315">
    <property type="entry name" value="Znf_B-box"/>
</dbReference>
<dbReference type="OrthoDB" id="10272117at2759"/>
<evidence type="ECO:0000256" key="1">
    <source>
        <dbReference type="PROSITE-ProRule" id="PRU00024"/>
    </source>
</evidence>
<dbReference type="CDD" id="cd19757">
    <property type="entry name" value="Bbox1"/>
    <property type="match status" value="1"/>
</dbReference>
<dbReference type="Gene3D" id="2.120.10.30">
    <property type="entry name" value="TolB, C-terminal domain"/>
    <property type="match status" value="1"/>
</dbReference>
<keyword evidence="4" id="KW-1185">Reference proteome</keyword>
<keyword evidence="1" id="KW-0863">Zinc-finger</keyword>
<dbReference type="SUPFAM" id="SSF101898">
    <property type="entry name" value="NHL repeat"/>
    <property type="match status" value="1"/>
</dbReference>
<accession>A0A8S3VBT2</accession>
<proteinExistence type="predicted"/>
<name>A0A8S3VBT2_MYTED</name>
<dbReference type="PROSITE" id="PS50119">
    <property type="entry name" value="ZF_BBOX"/>
    <property type="match status" value="1"/>
</dbReference>
<keyword evidence="1" id="KW-0479">Metal-binding</keyword>
<dbReference type="EMBL" id="CAJPWZ010003114">
    <property type="protein sequence ID" value="CAG2252285.1"/>
    <property type="molecule type" value="Genomic_DNA"/>
</dbReference>
<organism evidence="3 4">
    <name type="scientific">Mytilus edulis</name>
    <name type="common">Blue mussel</name>
    <dbReference type="NCBI Taxonomy" id="6550"/>
    <lineage>
        <taxon>Eukaryota</taxon>
        <taxon>Metazoa</taxon>
        <taxon>Spiralia</taxon>
        <taxon>Lophotrochozoa</taxon>
        <taxon>Mollusca</taxon>
        <taxon>Bivalvia</taxon>
        <taxon>Autobranchia</taxon>
        <taxon>Pteriomorphia</taxon>
        <taxon>Mytilida</taxon>
        <taxon>Mytiloidea</taxon>
        <taxon>Mytilidae</taxon>
        <taxon>Mytilinae</taxon>
        <taxon>Mytilus</taxon>
    </lineage>
</organism>
<gene>
    <name evidence="3" type="ORF">MEDL_63881</name>
</gene>
<dbReference type="InterPro" id="IPR011042">
    <property type="entry name" value="6-blade_b-propeller_TolB-like"/>
</dbReference>
<dbReference type="Proteomes" id="UP000683360">
    <property type="component" value="Unassembled WGS sequence"/>
</dbReference>
<protein>
    <recommendedName>
        <fullName evidence="2">B box-type domain-containing protein</fullName>
    </recommendedName>
</protein>
<dbReference type="GO" id="GO:0008270">
    <property type="term" value="F:zinc ion binding"/>
    <property type="evidence" value="ECO:0007669"/>
    <property type="project" value="UniProtKB-KW"/>
</dbReference>
<dbReference type="AlphaFoldDB" id="A0A8S3VBT2"/>
<evidence type="ECO:0000313" key="3">
    <source>
        <dbReference type="EMBL" id="CAG2252285.1"/>
    </source>
</evidence>
<keyword evidence="1" id="KW-0862">Zinc</keyword>
<reference evidence="3" key="1">
    <citation type="submission" date="2021-03" db="EMBL/GenBank/DDBJ databases">
        <authorList>
            <person name="Bekaert M."/>
        </authorList>
    </citation>
    <scope>NUCLEOTIDE SEQUENCE</scope>
</reference>
<evidence type="ECO:0000313" key="4">
    <source>
        <dbReference type="Proteomes" id="UP000683360"/>
    </source>
</evidence>